<reference evidence="6 7" key="1">
    <citation type="submission" date="2019-03" db="EMBL/GenBank/DDBJ databases">
        <title>Dyadobacter AR-3-6 sp. nov., isolated from arctic soil.</title>
        <authorList>
            <person name="Chaudhary D.K."/>
        </authorList>
    </citation>
    <scope>NUCLEOTIDE SEQUENCE [LARGE SCALE GENOMIC DNA]</scope>
    <source>
        <strain evidence="6 7">AR-3-6</strain>
    </source>
</reference>
<dbReference type="Proteomes" id="UP000294850">
    <property type="component" value="Unassembled WGS sequence"/>
</dbReference>
<dbReference type="GO" id="GO:0045892">
    <property type="term" value="P:negative regulation of DNA-templated transcription"/>
    <property type="evidence" value="ECO:0007669"/>
    <property type="project" value="TreeGrafter"/>
</dbReference>
<dbReference type="PANTHER" id="PTHR30136:SF24">
    <property type="entry name" value="HTH-TYPE TRANSCRIPTIONAL REPRESSOR ALLR"/>
    <property type="match status" value="1"/>
</dbReference>
<keyword evidence="1" id="KW-0805">Transcription regulation</keyword>
<dbReference type="PANTHER" id="PTHR30136">
    <property type="entry name" value="HELIX-TURN-HELIX TRANSCRIPTIONAL REGULATOR, ICLR FAMILY"/>
    <property type="match status" value="1"/>
</dbReference>
<dbReference type="SUPFAM" id="SSF55781">
    <property type="entry name" value="GAF domain-like"/>
    <property type="match status" value="1"/>
</dbReference>
<keyword evidence="3" id="KW-0804">Transcription</keyword>
<dbReference type="Pfam" id="PF01614">
    <property type="entry name" value="IclR_C"/>
    <property type="match status" value="1"/>
</dbReference>
<dbReference type="InterPro" id="IPR036390">
    <property type="entry name" value="WH_DNA-bd_sf"/>
</dbReference>
<dbReference type="InterPro" id="IPR050707">
    <property type="entry name" value="HTH_MetabolicPath_Reg"/>
</dbReference>
<dbReference type="Gene3D" id="3.30.450.40">
    <property type="match status" value="1"/>
</dbReference>
<dbReference type="SUPFAM" id="SSF46785">
    <property type="entry name" value="Winged helix' DNA-binding domain"/>
    <property type="match status" value="1"/>
</dbReference>
<evidence type="ECO:0000313" key="6">
    <source>
        <dbReference type="EMBL" id="TDE10997.1"/>
    </source>
</evidence>
<dbReference type="PROSITE" id="PS51078">
    <property type="entry name" value="ICLR_ED"/>
    <property type="match status" value="1"/>
</dbReference>
<organism evidence="6 7">
    <name type="scientific">Dyadobacter psychrotolerans</name>
    <dbReference type="NCBI Taxonomy" id="2541721"/>
    <lineage>
        <taxon>Bacteria</taxon>
        <taxon>Pseudomonadati</taxon>
        <taxon>Bacteroidota</taxon>
        <taxon>Cytophagia</taxon>
        <taxon>Cytophagales</taxon>
        <taxon>Spirosomataceae</taxon>
        <taxon>Dyadobacter</taxon>
    </lineage>
</organism>
<accession>A0A4R5DD93</accession>
<evidence type="ECO:0000256" key="2">
    <source>
        <dbReference type="ARBA" id="ARBA00023125"/>
    </source>
</evidence>
<dbReference type="PROSITE" id="PS51077">
    <property type="entry name" value="HTH_ICLR"/>
    <property type="match status" value="1"/>
</dbReference>
<dbReference type="InterPro" id="IPR014757">
    <property type="entry name" value="Tscrpt_reg_IclR_C"/>
</dbReference>
<dbReference type="InterPro" id="IPR029016">
    <property type="entry name" value="GAF-like_dom_sf"/>
</dbReference>
<dbReference type="InterPro" id="IPR036388">
    <property type="entry name" value="WH-like_DNA-bd_sf"/>
</dbReference>
<dbReference type="EMBL" id="SMFL01000013">
    <property type="protein sequence ID" value="TDE10997.1"/>
    <property type="molecule type" value="Genomic_DNA"/>
</dbReference>
<feature type="domain" description="HTH iclR-type" evidence="4">
    <location>
        <begin position="2"/>
        <end position="65"/>
    </location>
</feature>
<protein>
    <submittedName>
        <fullName evidence="6">IclR family transcriptional regulator</fullName>
    </submittedName>
</protein>
<evidence type="ECO:0000256" key="1">
    <source>
        <dbReference type="ARBA" id="ARBA00023015"/>
    </source>
</evidence>
<evidence type="ECO:0000256" key="3">
    <source>
        <dbReference type="ARBA" id="ARBA00023163"/>
    </source>
</evidence>
<name>A0A4R5DD93_9BACT</name>
<dbReference type="GO" id="GO:0003677">
    <property type="term" value="F:DNA binding"/>
    <property type="evidence" value="ECO:0007669"/>
    <property type="project" value="UniProtKB-KW"/>
</dbReference>
<evidence type="ECO:0000259" key="4">
    <source>
        <dbReference type="PROSITE" id="PS51077"/>
    </source>
</evidence>
<dbReference type="SMART" id="SM00346">
    <property type="entry name" value="HTH_ICLR"/>
    <property type="match status" value="1"/>
</dbReference>
<keyword evidence="7" id="KW-1185">Reference proteome</keyword>
<proteinExistence type="predicted"/>
<comment type="caution">
    <text evidence="6">The sequence shown here is derived from an EMBL/GenBank/DDBJ whole genome shotgun (WGS) entry which is preliminary data.</text>
</comment>
<dbReference type="RefSeq" id="WP_131961259.1">
    <property type="nucleotide sequence ID" value="NZ_SMFL01000013.1"/>
</dbReference>
<sequence length="245" mass="27257">MIQVINRALDIIELIAQEPDRPKYLGDIANAVGLNHGTCANILKTLVARDFIEQAAAKKGYTLGAKAYALTGNDNYRKDLLEAATGEMNNLTKELNENALLAVMKGNQRIALYHSYSDHDLQVRTIDQKDAYEAASGRLLLAYYTEAEIGKFISRYGLPTDAVWPEASTQALFTQVLTQIRRENLAIQPTRGRQVIGLAVPIFKASLVVASLSVYMPEYRYLATDRVKVMHELRAAAERISSRLV</sequence>
<dbReference type="Gene3D" id="1.10.10.10">
    <property type="entry name" value="Winged helix-like DNA-binding domain superfamily/Winged helix DNA-binding domain"/>
    <property type="match status" value="1"/>
</dbReference>
<dbReference type="GO" id="GO:0003700">
    <property type="term" value="F:DNA-binding transcription factor activity"/>
    <property type="evidence" value="ECO:0007669"/>
    <property type="project" value="TreeGrafter"/>
</dbReference>
<dbReference type="InterPro" id="IPR005471">
    <property type="entry name" value="Tscrpt_reg_IclR_N"/>
</dbReference>
<gene>
    <name evidence="6" type="ORF">E0F88_26205</name>
</gene>
<feature type="domain" description="IclR-ED" evidence="5">
    <location>
        <begin position="66"/>
        <end position="245"/>
    </location>
</feature>
<evidence type="ECO:0000313" key="7">
    <source>
        <dbReference type="Proteomes" id="UP000294850"/>
    </source>
</evidence>
<dbReference type="Pfam" id="PF09339">
    <property type="entry name" value="HTH_IclR"/>
    <property type="match status" value="1"/>
</dbReference>
<evidence type="ECO:0000259" key="5">
    <source>
        <dbReference type="PROSITE" id="PS51078"/>
    </source>
</evidence>
<dbReference type="OrthoDB" id="940174at2"/>
<keyword evidence="2" id="KW-0238">DNA-binding</keyword>
<dbReference type="AlphaFoldDB" id="A0A4R5DD93"/>